<organism evidence="11 12">
    <name type="scientific">Fluctibacter corallii</name>
    <dbReference type="NCBI Taxonomy" id="2984329"/>
    <lineage>
        <taxon>Bacteria</taxon>
        <taxon>Pseudomonadati</taxon>
        <taxon>Pseudomonadota</taxon>
        <taxon>Gammaproteobacteria</taxon>
        <taxon>Alteromonadales</taxon>
        <taxon>Alteromonadaceae</taxon>
        <taxon>Fluctibacter</taxon>
    </lineage>
</organism>
<keyword evidence="6 11" id="KW-0456">Lyase</keyword>
<dbReference type="GO" id="GO:0008696">
    <property type="term" value="F:4-amino-4-deoxychorismate lyase activity"/>
    <property type="evidence" value="ECO:0007669"/>
    <property type="project" value="UniProtKB-EC"/>
</dbReference>
<comment type="cofactor">
    <cofactor evidence="1">
        <name>pyridoxal 5'-phosphate</name>
        <dbReference type="ChEBI" id="CHEBI:597326"/>
    </cofactor>
</comment>
<name>A0ABT3A6I7_9ALTE</name>
<dbReference type="InterPro" id="IPR036038">
    <property type="entry name" value="Aminotransferase-like"/>
</dbReference>
<evidence type="ECO:0000256" key="6">
    <source>
        <dbReference type="ARBA" id="ARBA00023239"/>
    </source>
</evidence>
<keyword evidence="5" id="KW-0289">Folate biosynthesis</keyword>
<keyword evidence="12" id="KW-1185">Reference proteome</keyword>
<comment type="subunit">
    <text evidence="3">Homodimer.</text>
</comment>
<dbReference type="InterPro" id="IPR050571">
    <property type="entry name" value="Class-IV_PLP-Dep_Aminotrnsfr"/>
</dbReference>
<dbReference type="NCBIfam" id="NF004761">
    <property type="entry name" value="PRK06092.1"/>
    <property type="match status" value="1"/>
</dbReference>
<comment type="caution">
    <text evidence="11">The sequence shown here is derived from an EMBL/GenBank/DDBJ whole genome shotgun (WGS) entry which is preliminary data.</text>
</comment>
<dbReference type="SUPFAM" id="SSF56752">
    <property type="entry name" value="D-aminoacid aminotransferase-like PLP-dependent enzymes"/>
    <property type="match status" value="1"/>
</dbReference>
<comment type="pathway">
    <text evidence="7">Cofactor biosynthesis; tetrahydrofolate biosynthesis; 4-aminobenzoate from chorismate: step 2/2.</text>
</comment>
<dbReference type="InterPro" id="IPR001544">
    <property type="entry name" value="Aminotrans_IV"/>
</dbReference>
<gene>
    <name evidence="11" type="primary">pabC</name>
    <name evidence="11" type="ORF">OE749_06160</name>
</gene>
<dbReference type="InterPro" id="IPR017824">
    <property type="entry name" value="Aminodeoxychorismate_lyase_IV"/>
</dbReference>
<comment type="catalytic activity">
    <reaction evidence="9">
        <text>4-amino-4-deoxychorismate = 4-aminobenzoate + pyruvate + H(+)</text>
        <dbReference type="Rhea" id="RHEA:16201"/>
        <dbReference type="ChEBI" id="CHEBI:15361"/>
        <dbReference type="ChEBI" id="CHEBI:15378"/>
        <dbReference type="ChEBI" id="CHEBI:17836"/>
        <dbReference type="ChEBI" id="CHEBI:58406"/>
        <dbReference type="EC" id="4.1.3.38"/>
    </reaction>
</comment>
<sequence length="270" mass="30626">MEQEQFLNNRGFNYGDGCFTTMLVLKNNVCFLQDHIARLMHACSALQIKHINEIHIKNRIFTAIKENITSCDNAYVLKVVITRGDGGRGYAPDQHTEPHIFISRHAYPSQYETWRKTGIAVGVSGFKLGIQPALAGIKHLNRLEQVMVKLHQSHDDVNDDIVLDVNNFVVECSASNIFWKTDGAWYTPSLQQAGIQGIMRKQIIHRFSQRHIPISETQSLIDEVQHAEAAFCCNSVMGIIPIVKIKTQSWTHNMEICPETQGMHQELLTC</sequence>
<evidence type="ECO:0000256" key="3">
    <source>
        <dbReference type="ARBA" id="ARBA00011738"/>
    </source>
</evidence>
<evidence type="ECO:0000256" key="8">
    <source>
        <dbReference type="ARBA" id="ARBA00035676"/>
    </source>
</evidence>
<evidence type="ECO:0000256" key="7">
    <source>
        <dbReference type="ARBA" id="ARBA00035633"/>
    </source>
</evidence>
<dbReference type="EMBL" id="JAOWKX010000002">
    <property type="protein sequence ID" value="MCV2884273.1"/>
    <property type="molecule type" value="Genomic_DNA"/>
</dbReference>
<dbReference type="InterPro" id="IPR043132">
    <property type="entry name" value="BCAT-like_C"/>
</dbReference>
<evidence type="ECO:0000256" key="1">
    <source>
        <dbReference type="ARBA" id="ARBA00001933"/>
    </source>
</evidence>
<evidence type="ECO:0000313" key="11">
    <source>
        <dbReference type="EMBL" id="MCV2884273.1"/>
    </source>
</evidence>
<evidence type="ECO:0000313" key="12">
    <source>
        <dbReference type="Proteomes" id="UP001652504"/>
    </source>
</evidence>
<dbReference type="RefSeq" id="WP_263711479.1">
    <property type="nucleotide sequence ID" value="NZ_JAOWKX010000002.1"/>
</dbReference>
<proteinExistence type="inferred from homology"/>
<protein>
    <recommendedName>
        <fullName evidence="8 10">Aminodeoxychorismate lyase</fullName>
        <ecNumber evidence="8 10">4.1.3.38</ecNumber>
    </recommendedName>
</protein>
<evidence type="ECO:0000256" key="2">
    <source>
        <dbReference type="ARBA" id="ARBA00009320"/>
    </source>
</evidence>
<dbReference type="PANTHER" id="PTHR42743">
    <property type="entry name" value="AMINO-ACID AMINOTRANSFERASE"/>
    <property type="match status" value="1"/>
</dbReference>
<dbReference type="PANTHER" id="PTHR42743:SF2">
    <property type="entry name" value="AMINODEOXYCHORISMATE LYASE"/>
    <property type="match status" value="1"/>
</dbReference>
<evidence type="ECO:0000256" key="9">
    <source>
        <dbReference type="ARBA" id="ARBA00049529"/>
    </source>
</evidence>
<dbReference type="Gene3D" id="3.20.10.10">
    <property type="entry name" value="D-amino Acid Aminotransferase, subunit A, domain 2"/>
    <property type="match status" value="1"/>
</dbReference>
<comment type="similarity">
    <text evidence="2">Belongs to the class-IV pyridoxal-phosphate-dependent aminotransferase family.</text>
</comment>
<dbReference type="Pfam" id="PF01063">
    <property type="entry name" value="Aminotran_4"/>
    <property type="match status" value="1"/>
</dbReference>
<reference evidence="11 12" key="1">
    <citation type="submission" date="2022-10" db="EMBL/GenBank/DDBJ databases">
        <title>Aestuariibacter sp. AA17 isolated from Montipora capitata coral fragment.</title>
        <authorList>
            <person name="Emsley S.A."/>
            <person name="Pfannmuller K.M."/>
            <person name="Loughran R.M."/>
            <person name="Shlafstein M."/>
            <person name="Papke E."/>
            <person name="Saw J.H."/>
            <person name="Ushijima B."/>
            <person name="Videau P."/>
        </authorList>
    </citation>
    <scope>NUCLEOTIDE SEQUENCE [LARGE SCALE GENOMIC DNA]</scope>
    <source>
        <strain evidence="11 12">AA17</strain>
    </source>
</reference>
<dbReference type="Proteomes" id="UP001652504">
    <property type="component" value="Unassembled WGS sequence"/>
</dbReference>
<evidence type="ECO:0000256" key="5">
    <source>
        <dbReference type="ARBA" id="ARBA00022909"/>
    </source>
</evidence>
<evidence type="ECO:0000256" key="10">
    <source>
        <dbReference type="NCBIfam" id="TIGR03461"/>
    </source>
</evidence>
<dbReference type="InterPro" id="IPR043131">
    <property type="entry name" value="BCAT-like_N"/>
</dbReference>
<dbReference type="EC" id="4.1.3.38" evidence="8 10"/>
<accession>A0ABT3A6I7</accession>
<evidence type="ECO:0000256" key="4">
    <source>
        <dbReference type="ARBA" id="ARBA00022898"/>
    </source>
</evidence>
<keyword evidence="4" id="KW-0663">Pyridoxal phosphate</keyword>
<dbReference type="Gene3D" id="3.30.470.10">
    <property type="match status" value="1"/>
</dbReference>
<dbReference type="NCBIfam" id="TIGR03461">
    <property type="entry name" value="pabC_Proteo"/>
    <property type="match status" value="1"/>
</dbReference>